<dbReference type="AlphaFoldDB" id="A0ABD1ZBQ2"/>
<gene>
    <name evidence="1" type="ORF">R1flu_012818</name>
</gene>
<keyword evidence="2" id="KW-1185">Reference proteome</keyword>
<accession>A0ABD1ZBQ2</accession>
<protein>
    <submittedName>
        <fullName evidence="1">Uncharacterized protein</fullName>
    </submittedName>
</protein>
<evidence type="ECO:0000313" key="1">
    <source>
        <dbReference type="EMBL" id="KAL2645231.1"/>
    </source>
</evidence>
<comment type="caution">
    <text evidence="1">The sequence shown here is derived from an EMBL/GenBank/DDBJ whole genome shotgun (WGS) entry which is preliminary data.</text>
</comment>
<dbReference type="Proteomes" id="UP001605036">
    <property type="component" value="Unassembled WGS sequence"/>
</dbReference>
<sequence length="144" mass="16622">MNAVLDRQEFRAGKRASEAHDCQASYGASDYLSVLGKLRENLRKRYRIACSCSFPVRFDPGAGDRDKSNEKCHFESVLKWKTAGRRSGSVLCDFLFQFLTRECLVERMLERCPLKRKHLVRCPPGGVVTWPWCHVCIPFFFLNT</sequence>
<dbReference type="EMBL" id="JBHFFA010000002">
    <property type="protein sequence ID" value="KAL2645231.1"/>
    <property type="molecule type" value="Genomic_DNA"/>
</dbReference>
<name>A0ABD1ZBQ2_9MARC</name>
<reference evidence="1 2" key="1">
    <citation type="submission" date="2024-09" db="EMBL/GenBank/DDBJ databases">
        <title>Chromosome-scale assembly of Riccia fluitans.</title>
        <authorList>
            <person name="Paukszto L."/>
            <person name="Sawicki J."/>
            <person name="Karawczyk K."/>
            <person name="Piernik-Szablinska J."/>
            <person name="Szczecinska M."/>
            <person name="Mazdziarz M."/>
        </authorList>
    </citation>
    <scope>NUCLEOTIDE SEQUENCE [LARGE SCALE GENOMIC DNA]</scope>
    <source>
        <strain evidence="1">Rf_01</strain>
        <tissue evidence="1">Aerial parts of the thallus</tissue>
    </source>
</reference>
<proteinExistence type="predicted"/>
<organism evidence="1 2">
    <name type="scientific">Riccia fluitans</name>
    <dbReference type="NCBI Taxonomy" id="41844"/>
    <lineage>
        <taxon>Eukaryota</taxon>
        <taxon>Viridiplantae</taxon>
        <taxon>Streptophyta</taxon>
        <taxon>Embryophyta</taxon>
        <taxon>Marchantiophyta</taxon>
        <taxon>Marchantiopsida</taxon>
        <taxon>Marchantiidae</taxon>
        <taxon>Marchantiales</taxon>
        <taxon>Ricciaceae</taxon>
        <taxon>Riccia</taxon>
    </lineage>
</organism>
<evidence type="ECO:0000313" key="2">
    <source>
        <dbReference type="Proteomes" id="UP001605036"/>
    </source>
</evidence>